<comment type="caution">
    <text evidence="2">The sequence shown here is derived from an EMBL/GenBank/DDBJ whole genome shotgun (WGS) entry which is preliminary data.</text>
</comment>
<sequence>MLGVVFVHGVRSSARVWDGFASVMAQDEELSRLVCEPEQRFEYATATFGPLKPSKTLPSISTAADTMREYLLTEADNFERLVLVGHSQGGLVIQRYLERMLADGRGLELARIRRVVLLATPNTGSQLLSTLRRFLVHRHPQEVELRPFNELVNDAARRVHRDIVNAPLVPTERTCRIPFSVYAGSTDGVVTRASAQAMFPDASALPGDHKSIVAVDSPRHATYATVRRLLLQAATTVDPDPPPDTGAQARDGRCDLAGATLPRSSTHAQAWRVLDALSRRLRDRTRATLSDGLASLTLARSAACETLSAKMTTVGMSPGALVVTGEPGAGKSALTLQAAQQLTEDEWAVNTLSLSGLPDSVLDLESRLGAMLTEVLASTAVGRGRLLVLDGCESVLAGRDQLLTEIATTALRAGLGIVCVTRNDGRKQTTACLNRALEVANRPETVTEYEVADLEPTEVDQISASFPRLAGLVGDTRTAWILARPGLVDLLLRSDATIDADGLVSEADVLVAVWRGWVRHDEIARPGCGTPDDRERTMLWLARQQLGLDPGDLPSSRALASLRSDGLLLVPDPTSAWGPGDEFATDIIKDFAVAVLLAAHGFGLLTQADGSRWALRATRLACQLRLAKGPNARAALRQIRTDLEDVASKHGQRWAELPWEALLTFRTAQSTMAAVWPDLIADDSVALRILVRLALQRYVRLGIGDPIVLEPLVALIFCREHDLGHERSYDQNEFTRQTQRIVLAYLRGLIAEGRPRHGLRRQVRDALIERYAPAREEFAIEALATLGPDLDDRVETFFMDLVNDGGFELGPAVEESGATAALSQHQPDLLLTLAEAYYIDHRHTELGIDFEGGIRSHQAGGSLNDPMAAWCYGPFFHLLRTRPAQTFALINRILDHAAAIEATPHTLSYSAQPQQETAEGLELDLLGDGQRWYVGDVGVWCWYRGSSAGPPPCISALLAVERFADHLLDDRGVPLADLAGALLRDCGNLAMPALVIGLFVRRLETAGELLDSWLTNPELWQLENARVVHEAIMHVQGQDAADLTGIERRRLSFGDVASEMTVRALLARDSMRLAQLNEIGDELLRCANSGYNATTPERLQVVEIWASLFRPENYPIVQEGSDRFIQYKHPAHIAEAIAPKLNDVAHGSEAMRLQNTYAPPVGPPEVVDIHALALDIATARRLAADPPDSGPLYAADPVVAVAATAILAAADNRVALSEDDLRWAAEAIVDAANSPFIDAMAYDSTVYPMGADRSAAAALPALLLLGFDDLAIDRDQLTNALLASSTSRSNEVRLALAHGTYRVWTAPCRKSAGPAPCHHELLWNVVQAGLQDCRLGSWDLRTQRRPIEHLPGPYEQTLPDVATEDLLLSRLDAPLVATAPASYTSSCVSGAAGRLLEVLVETRSRVARHWKAKRYATHGDRQRLAVARALVQTSVAGSPEPLEAYVMSLCPDEAVLSETLRDLALVFTYDAALRRSLLPQWRRIMIIVLDAAEAGVAMHDEQGRHYDRAVEMLLPTPQVDLMDSDVDTTLGTARSGWIDPEAIADLFTRWLPFAQRDPQSADGVAQLARCASVSWQTATGLLWVELVLDGNYKAVARHSYFLPGWLSEVANHPMSPEERARWRRIVDGLAAAGDRRAVALQKADE</sequence>
<dbReference type="Proteomes" id="UP001500751">
    <property type="component" value="Unassembled WGS sequence"/>
</dbReference>
<name>A0ABP5H508_9ACTN</name>
<dbReference type="SUPFAM" id="SSF53474">
    <property type="entry name" value="alpha/beta-Hydrolases"/>
    <property type="match status" value="1"/>
</dbReference>
<dbReference type="Pfam" id="PF12697">
    <property type="entry name" value="Abhydrolase_6"/>
    <property type="match status" value="1"/>
</dbReference>
<accession>A0ABP5H508</accession>
<feature type="domain" description="AB hydrolase-1" evidence="1">
    <location>
        <begin position="4"/>
        <end position="246"/>
    </location>
</feature>
<dbReference type="InterPro" id="IPR027417">
    <property type="entry name" value="P-loop_NTPase"/>
</dbReference>
<organism evidence="2 3">
    <name type="scientific">Catenulispora yoronensis</name>
    <dbReference type="NCBI Taxonomy" id="450799"/>
    <lineage>
        <taxon>Bacteria</taxon>
        <taxon>Bacillati</taxon>
        <taxon>Actinomycetota</taxon>
        <taxon>Actinomycetes</taxon>
        <taxon>Catenulisporales</taxon>
        <taxon>Catenulisporaceae</taxon>
        <taxon>Catenulispora</taxon>
    </lineage>
</organism>
<evidence type="ECO:0000313" key="3">
    <source>
        <dbReference type="Proteomes" id="UP001500751"/>
    </source>
</evidence>
<keyword evidence="3" id="KW-1185">Reference proteome</keyword>
<protein>
    <recommendedName>
        <fullName evidence="1">AB hydrolase-1 domain-containing protein</fullName>
    </recommendedName>
</protein>
<dbReference type="InterPro" id="IPR000073">
    <property type="entry name" value="AB_hydrolase_1"/>
</dbReference>
<evidence type="ECO:0000313" key="2">
    <source>
        <dbReference type="EMBL" id="GAA2062888.1"/>
    </source>
</evidence>
<dbReference type="InterPro" id="IPR029058">
    <property type="entry name" value="AB_hydrolase_fold"/>
</dbReference>
<proteinExistence type="predicted"/>
<evidence type="ECO:0000259" key="1">
    <source>
        <dbReference type="Pfam" id="PF12697"/>
    </source>
</evidence>
<dbReference type="PANTHER" id="PTHR37946">
    <property type="entry name" value="SLL1969 PROTEIN"/>
    <property type="match status" value="1"/>
</dbReference>
<gene>
    <name evidence="2" type="ORF">GCM10009839_87640</name>
</gene>
<dbReference type="PANTHER" id="PTHR37946:SF1">
    <property type="entry name" value="SLL1969 PROTEIN"/>
    <property type="match status" value="1"/>
</dbReference>
<dbReference type="Gene3D" id="3.40.50.1820">
    <property type="entry name" value="alpha/beta hydrolase"/>
    <property type="match status" value="1"/>
</dbReference>
<reference evidence="3" key="1">
    <citation type="journal article" date="2019" name="Int. J. Syst. Evol. Microbiol.">
        <title>The Global Catalogue of Microorganisms (GCM) 10K type strain sequencing project: providing services to taxonomists for standard genome sequencing and annotation.</title>
        <authorList>
            <consortium name="The Broad Institute Genomics Platform"/>
            <consortium name="The Broad Institute Genome Sequencing Center for Infectious Disease"/>
            <person name="Wu L."/>
            <person name="Ma J."/>
        </authorList>
    </citation>
    <scope>NUCLEOTIDE SEQUENCE [LARGE SCALE GENOMIC DNA]</scope>
    <source>
        <strain evidence="3">JCM 16014</strain>
    </source>
</reference>
<dbReference type="EMBL" id="BAAAQN010000089">
    <property type="protein sequence ID" value="GAA2062888.1"/>
    <property type="molecule type" value="Genomic_DNA"/>
</dbReference>
<dbReference type="SUPFAM" id="SSF52540">
    <property type="entry name" value="P-loop containing nucleoside triphosphate hydrolases"/>
    <property type="match status" value="1"/>
</dbReference>